<keyword evidence="4" id="KW-1185">Reference proteome</keyword>
<organism evidence="3 4">
    <name type="scientific">Herminiimonas arsenicoxydans</name>
    <dbReference type="NCBI Taxonomy" id="204773"/>
    <lineage>
        <taxon>Bacteria</taxon>
        <taxon>Pseudomonadati</taxon>
        <taxon>Pseudomonadota</taxon>
        <taxon>Betaproteobacteria</taxon>
        <taxon>Burkholderiales</taxon>
        <taxon>Oxalobacteraceae</taxon>
        <taxon>Herminiimonas</taxon>
    </lineage>
</organism>
<dbReference type="EMBL" id="CU207211">
    <property type="protein sequence ID" value="CAL61734.1"/>
    <property type="molecule type" value="Genomic_DNA"/>
</dbReference>
<evidence type="ECO:0000313" key="4">
    <source>
        <dbReference type="Proteomes" id="UP000006697"/>
    </source>
</evidence>
<feature type="signal peptide" evidence="1">
    <location>
        <begin position="1"/>
        <end position="19"/>
    </location>
</feature>
<accession>A4G5E7</accession>
<reference evidence="3 4" key="1">
    <citation type="journal article" date="2007" name="PLoS Genet.">
        <title>A tale of two oxidation states: bacterial colonization of arsenic-rich environments.</title>
        <authorList>
            <person name="Muller D."/>
            <person name="Medigue C."/>
            <person name="Koechler S."/>
            <person name="Barbe V."/>
            <person name="Barakat M."/>
            <person name="Talla E."/>
            <person name="Bonnefoy V."/>
            <person name="Krin E."/>
            <person name="Arsene-Ploetze F."/>
            <person name="Carapito C."/>
            <person name="Chandler M."/>
            <person name="Cournoyer B."/>
            <person name="Cruveiller S."/>
            <person name="Dossat C."/>
            <person name="Duval S."/>
            <person name="Heymann M."/>
            <person name="Leize E."/>
            <person name="Lieutaud A."/>
            <person name="Lievremont D."/>
            <person name="Makita Y."/>
            <person name="Mangenot S."/>
            <person name="Nitschke W."/>
            <person name="Ortet P."/>
            <person name="Perdrial N."/>
            <person name="Schoepp B."/>
            <person name="Siguier N."/>
            <person name="Simeonova D.D."/>
            <person name="Rouy Z."/>
            <person name="Segurens B."/>
            <person name="Turlin E."/>
            <person name="Vallenet D."/>
            <person name="Van Dorsselaer A."/>
            <person name="Weiss S."/>
            <person name="Weissenbach J."/>
            <person name="Lett M.C."/>
            <person name="Danchin A."/>
            <person name="Bertin P.N."/>
        </authorList>
    </citation>
    <scope>NUCLEOTIDE SEQUENCE [LARGE SCALE GENOMIC DNA]</scope>
    <source>
        <strain evidence="4">ULPAs1</strain>
    </source>
</reference>
<proteinExistence type="predicted"/>
<dbReference type="Proteomes" id="UP000006697">
    <property type="component" value="Chromosome"/>
</dbReference>
<dbReference type="InterPro" id="IPR025392">
    <property type="entry name" value="DUF4124"/>
</dbReference>
<dbReference type="AlphaFoldDB" id="A4G5E7"/>
<feature type="chain" id="PRO_5002668165" description="DUF4124 domain-containing protein" evidence="1">
    <location>
        <begin position="20"/>
        <end position="139"/>
    </location>
</feature>
<evidence type="ECO:0000256" key="1">
    <source>
        <dbReference type="SAM" id="SignalP"/>
    </source>
</evidence>
<dbReference type="Pfam" id="PF13511">
    <property type="entry name" value="DUF4124"/>
    <property type="match status" value="1"/>
</dbReference>
<gene>
    <name evidence="3" type="ordered locus">HEAR1571</name>
</gene>
<dbReference type="KEGG" id="har:HEAR1571"/>
<keyword evidence="1" id="KW-0732">Signal</keyword>
<protein>
    <recommendedName>
        <fullName evidence="2">DUF4124 domain-containing protein</fullName>
    </recommendedName>
</protein>
<dbReference type="HOGENOM" id="CLU_1842370_0_0_4"/>
<name>A4G5E7_HERAR</name>
<sequence>MQRTLFAFALVSAVPAAIAQSPVYKCVSKGKTVYSESPCPIGTNKQSKIDTTPEYMGNETYSRATINSARARIRAGMNEIGTAVSTVKSKRKNDQLCESIIRDLQNLDARSRQPLSAWEQDYIRKEKIRVHQAAAEWDC</sequence>
<evidence type="ECO:0000313" key="3">
    <source>
        <dbReference type="EMBL" id="CAL61734.1"/>
    </source>
</evidence>
<feature type="domain" description="DUF4124" evidence="2">
    <location>
        <begin position="13"/>
        <end position="52"/>
    </location>
</feature>
<evidence type="ECO:0000259" key="2">
    <source>
        <dbReference type="Pfam" id="PF13511"/>
    </source>
</evidence>